<comment type="caution">
    <text evidence="3">The sequence shown here is derived from an EMBL/GenBank/DDBJ whole genome shotgun (WGS) entry which is preliminary data.</text>
</comment>
<feature type="compositionally biased region" description="Polar residues" evidence="1">
    <location>
        <begin position="1"/>
        <end position="19"/>
    </location>
</feature>
<evidence type="ECO:0000256" key="1">
    <source>
        <dbReference type="SAM" id="MobiDB-lite"/>
    </source>
</evidence>
<sequence>MSGSNCRNIPQNEDTQSTPYLKMGGQRPHSADCCTLWPLQHRCLSTSLSTDTGKTPNQIHSYSRQGSFVPLREDAVVSWDLGPPACCACGAAVTSLPLCQYCSMIHITLSQDVDSFVLTIDIREIKEIRAGQKSRDFERYVEDSAARPDQAHCFVILYGTEFRLKALSLAAMSDDEMNMWVKGLTSLVSDTLQSPTPLQVESPNMRFDIQHHSS</sequence>
<evidence type="ECO:0000259" key="2">
    <source>
        <dbReference type="PROSITE" id="PS50003"/>
    </source>
</evidence>
<gene>
    <name evidence="3" type="ORF">JZ751_014696</name>
</gene>
<evidence type="ECO:0000313" key="3">
    <source>
        <dbReference type="EMBL" id="KAG9332598.1"/>
    </source>
</evidence>
<evidence type="ECO:0000313" key="4">
    <source>
        <dbReference type="Proteomes" id="UP000824540"/>
    </source>
</evidence>
<dbReference type="InterPro" id="IPR001849">
    <property type="entry name" value="PH_domain"/>
</dbReference>
<organism evidence="3 4">
    <name type="scientific">Albula glossodonta</name>
    <name type="common">roundjaw bonefish</name>
    <dbReference type="NCBI Taxonomy" id="121402"/>
    <lineage>
        <taxon>Eukaryota</taxon>
        <taxon>Metazoa</taxon>
        <taxon>Chordata</taxon>
        <taxon>Craniata</taxon>
        <taxon>Vertebrata</taxon>
        <taxon>Euteleostomi</taxon>
        <taxon>Actinopterygii</taxon>
        <taxon>Neopterygii</taxon>
        <taxon>Teleostei</taxon>
        <taxon>Albuliformes</taxon>
        <taxon>Albulidae</taxon>
        <taxon>Albula</taxon>
    </lineage>
</organism>
<dbReference type="OrthoDB" id="8953178at2759"/>
<name>A0A8T2N437_9TELE</name>
<dbReference type="AlphaFoldDB" id="A0A8T2N437"/>
<dbReference type="Gene3D" id="2.30.29.30">
    <property type="entry name" value="Pleckstrin-homology domain (PH domain)/Phosphotyrosine-binding domain (PTB)"/>
    <property type="match status" value="1"/>
</dbReference>
<accession>A0A8T2N437</accession>
<keyword evidence="4" id="KW-1185">Reference proteome</keyword>
<feature type="region of interest" description="Disordered" evidence="1">
    <location>
        <begin position="1"/>
        <end position="24"/>
    </location>
</feature>
<feature type="region of interest" description="Disordered" evidence="1">
    <location>
        <begin position="195"/>
        <end position="214"/>
    </location>
</feature>
<dbReference type="EMBL" id="JAFBMS010000237">
    <property type="protein sequence ID" value="KAG9332598.1"/>
    <property type="molecule type" value="Genomic_DNA"/>
</dbReference>
<dbReference type="PROSITE" id="PS50003">
    <property type="entry name" value="PH_DOMAIN"/>
    <property type="match status" value="1"/>
</dbReference>
<dbReference type="SUPFAM" id="SSF50729">
    <property type="entry name" value="PH domain-like"/>
    <property type="match status" value="1"/>
</dbReference>
<protein>
    <recommendedName>
        <fullName evidence="2">PH domain-containing protein</fullName>
    </recommendedName>
</protein>
<feature type="domain" description="PH" evidence="2">
    <location>
        <begin position="119"/>
        <end position="189"/>
    </location>
</feature>
<dbReference type="Proteomes" id="UP000824540">
    <property type="component" value="Unassembled WGS sequence"/>
</dbReference>
<reference evidence="3" key="1">
    <citation type="thesis" date="2021" institute="BYU ScholarsArchive" country="Provo, UT, USA">
        <title>Applications of and Algorithms for Genome Assembly and Genomic Analyses with an Emphasis on Marine Teleosts.</title>
        <authorList>
            <person name="Pickett B.D."/>
        </authorList>
    </citation>
    <scope>NUCLEOTIDE SEQUENCE</scope>
    <source>
        <strain evidence="3">HI-2016</strain>
    </source>
</reference>
<proteinExistence type="predicted"/>
<dbReference type="InterPro" id="IPR011993">
    <property type="entry name" value="PH-like_dom_sf"/>
</dbReference>